<organism evidence="2 3">
    <name type="scientific">Labrys neptuniae</name>
    <dbReference type="NCBI Taxonomy" id="376174"/>
    <lineage>
        <taxon>Bacteria</taxon>
        <taxon>Pseudomonadati</taxon>
        <taxon>Pseudomonadota</taxon>
        <taxon>Alphaproteobacteria</taxon>
        <taxon>Hyphomicrobiales</taxon>
        <taxon>Xanthobacteraceae</taxon>
        <taxon>Labrys</taxon>
    </lineage>
</organism>
<dbReference type="Proteomes" id="UP001555786">
    <property type="component" value="Unassembled WGS sequence"/>
</dbReference>
<sequence>MVRRVAGLIGAALLNGLALAAALAGDAATPDIIGFSKDGRYFAFEEYGTHDASIHPYSTISVIDLDTGKSVPDAPFTIEHDKEGPEDAARTEARKKVEPLLTRLGIGEKPTRQAVYEGARLFDPPLPDQAYATMAAEATNLSIGDAVPGGDVTVDVLPRTITDAACSALGRDKLKSFSLVRTLPENNRDNEIVYVDEASGQERGCSQSNGLNALFVYKPANAKPRLVALVSYWPHSWEEPDRRHLAIPVPLP</sequence>
<feature type="chain" id="PRO_5045964854" evidence="1">
    <location>
        <begin position="21"/>
        <end position="252"/>
    </location>
</feature>
<dbReference type="EMBL" id="JBFNQD010000001">
    <property type="protein sequence ID" value="MEW9304443.1"/>
    <property type="molecule type" value="Genomic_DNA"/>
</dbReference>
<evidence type="ECO:0000313" key="3">
    <source>
        <dbReference type="Proteomes" id="UP001555786"/>
    </source>
</evidence>
<reference evidence="2 3" key="1">
    <citation type="submission" date="2024-07" db="EMBL/GenBank/DDBJ databases">
        <title>Description of Labrys sedimenti sp. nov., isolated from a diclofenac-degrading enrichment culture.</title>
        <authorList>
            <person name="Tancsics A."/>
            <person name="Csepanyi A."/>
        </authorList>
    </citation>
    <scope>NUCLEOTIDE SEQUENCE [LARGE SCALE GENOMIC DNA]</scope>
    <source>
        <strain evidence="2 3">LMG 23578</strain>
    </source>
</reference>
<keyword evidence="1" id="KW-0732">Signal</keyword>
<dbReference type="RefSeq" id="WP_311934823.1">
    <property type="nucleotide sequence ID" value="NZ_JAVSCS010000012.1"/>
</dbReference>
<comment type="caution">
    <text evidence="2">The sequence shown here is derived from an EMBL/GenBank/DDBJ whole genome shotgun (WGS) entry which is preliminary data.</text>
</comment>
<protein>
    <submittedName>
        <fullName evidence="2">DUF2259 domain-containing protein</fullName>
    </submittedName>
</protein>
<keyword evidence="3" id="KW-1185">Reference proteome</keyword>
<gene>
    <name evidence="2" type="ORF">ABXS05_02755</name>
</gene>
<feature type="signal peptide" evidence="1">
    <location>
        <begin position="1"/>
        <end position="20"/>
    </location>
</feature>
<evidence type="ECO:0000256" key="1">
    <source>
        <dbReference type="SAM" id="SignalP"/>
    </source>
</evidence>
<dbReference type="Pfam" id="PF10016">
    <property type="entry name" value="DUF2259"/>
    <property type="match status" value="1"/>
</dbReference>
<name>A0ABV3PFP9_9HYPH</name>
<proteinExistence type="predicted"/>
<evidence type="ECO:0000313" key="2">
    <source>
        <dbReference type="EMBL" id="MEW9304443.1"/>
    </source>
</evidence>
<accession>A0ABV3PFP9</accession>
<dbReference type="InterPro" id="IPR018725">
    <property type="entry name" value="DUF2259_secreted"/>
</dbReference>